<dbReference type="Pfam" id="PF16076">
    <property type="entry name" value="Acyltransf_C"/>
    <property type="match status" value="1"/>
</dbReference>
<sequence>MLRQKVIHKVRKFVVPGVSLLIFFQGCIILLFLQVTYKTIYCRNAIRKQAGLNRTKRLFIVLVSSILHVVAPSAVRITTENSSIPKGTFFKDPRKNRILSHLKPNSVAICNHQIYTDWIFLWWLAYTSNLAANVFIILKKSLASIPIIGFGMKNYHFIFMSRKWAQDKITLSNSLAGLDSNARGIGSLAGRSPERISEEGESIWNPEIIDPEQTHWPYNLILFPEGTNLSADTRQKSARYAAKIGKKPFKNVLLPHSTGLRFSLQKLKPSIGVLYDVTIGYSGVKQEEYGEEIYGLKSIFLEGRYPKLVDIHIRAFDVRDIPLDGENEFSEWLYKTWSEKDALLERYYSTGSFVADVEANHSVTDSFKINRIELIEVLILPTLTIIWLVYKLFSILFL</sequence>
<dbReference type="PANTHER" id="PTHR10983">
    <property type="entry name" value="1-ACYLGLYCEROL-3-PHOSPHATE ACYLTRANSFERASE-RELATED"/>
    <property type="match status" value="1"/>
</dbReference>
<evidence type="ECO:0000313" key="2">
    <source>
        <dbReference type="Proteomes" id="UP001162087"/>
    </source>
</evidence>
<dbReference type="InterPro" id="IPR002123">
    <property type="entry name" value="Plipid/glycerol_acylTrfase"/>
</dbReference>
<gene>
    <name evidence="1" type="primary">SKDI02G1450</name>
    <name evidence="1" type="ORF">SKDI_02G1450</name>
</gene>
<dbReference type="GO" id="GO:0016746">
    <property type="term" value="F:acyltransferase activity"/>
    <property type="evidence" value="ECO:0007669"/>
    <property type="project" value="UniProtKB-KW"/>
</dbReference>
<name>A0AA35NMN9_SACK1</name>
<dbReference type="SMART" id="SM00563">
    <property type="entry name" value="PlsC"/>
    <property type="match status" value="1"/>
</dbReference>
<accession>A0AA35NMN9</accession>
<dbReference type="InterPro" id="IPR032098">
    <property type="entry name" value="Acyltransf_C"/>
</dbReference>
<dbReference type="EMBL" id="OX365897">
    <property type="protein sequence ID" value="CAI4055290.1"/>
    <property type="molecule type" value="Genomic_DNA"/>
</dbReference>
<keyword evidence="2" id="KW-1185">Reference proteome</keyword>
<reference evidence="1" key="1">
    <citation type="submission" date="2022-10" db="EMBL/GenBank/DDBJ databases">
        <authorList>
            <person name="Byrne P K."/>
        </authorList>
    </citation>
    <scope>NUCLEOTIDE SEQUENCE</scope>
    <source>
        <strain evidence="1">IFO1802</strain>
    </source>
</reference>
<dbReference type="PANTHER" id="PTHR10983:SF16">
    <property type="entry name" value="LYSOCARDIOLIPIN ACYLTRANSFERASE 1"/>
    <property type="match status" value="1"/>
</dbReference>
<dbReference type="Pfam" id="PF01553">
    <property type="entry name" value="Acyltransferase"/>
    <property type="match status" value="1"/>
</dbReference>
<dbReference type="PROSITE" id="PS51257">
    <property type="entry name" value="PROKAR_LIPOPROTEIN"/>
    <property type="match status" value="1"/>
</dbReference>
<dbReference type="OrthoDB" id="189226at2759"/>
<dbReference type="CDD" id="cd07990">
    <property type="entry name" value="LPLAT_LCLAT1-like"/>
    <property type="match status" value="1"/>
</dbReference>
<proteinExistence type="predicted"/>
<dbReference type="GO" id="GO:0036149">
    <property type="term" value="P:phosphatidylinositol acyl-chain remodeling"/>
    <property type="evidence" value="ECO:0007669"/>
    <property type="project" value="TreeGrafter"/>
</dbReference>
<dbReference type="SUPFAM" id="SSF69593">
    <property type="entry name" value="Glycerol-3-phosphate (1)-acyltransferase"/>
    <property type="match status" value="1"/>
</dbReference>
<dbReference type="GO" id="GO:0005783">
    <property type="term" value="C:endoplasmic reticulum"/>
    <property type="evidence" value="ECO:0007669"/>
    <property type="project" value="TreeGrafter"/>
</dbReference>
<dbReference type="Proteomes" id="UP001162087">
    <property type="component" value="Chromosome 2"/>
</dbReference>
<organism evidence="1 2">
    <name type="scientific">Saccharomyces kudriavzevii (strain ATCC MYA-4449 / AS 2.2408 / CBS 8840 / NBRC 1802 / NCYC 2889)</name>
    <name type="common">Yeast</name>
    <dbReference type="NCBI Taxonomy" id="226230"/>
    <lineage>
        <taxon>Eukaryota</taxon>
        <taxon>Fungi</taxon>
        <taxon>Dikarya</taxon>
        <taxon>Ascomycota</taxon>
        <taxon>Saccharomycotina</taxon>
        <taxon>Saccharomycetes</taxon>
        <taxon>Saccharomycetales</taxon>
        <taxon>Saccharomycetaceae</taxon>
        <taxon>Saccharomyces</taxon>
    </lineage>
</organism>
<evidence type="ECO:0000313" key="1">
    <source>
        <dbReference type="EMBL" id="CAI4055290.1"/>
    </source>
</evidence>
<protein>
    <submittedName>
        <fullName evidence="1">Uncharacterized protein</fullName>
    </submittedName>
</protein>